<dbReference type="InterPro" id="IPR013103">
    <property type="entry name" value="RVT_2"/>
</dbReference>
<evidence type="ECO:0000259" key="1">
    <source>
        <dbReference type="Pfam" id="PF07727"/>
    </source>
</evidence>
<dbReference type="SUPFAM" id="SSF56672">
    <property type="entry name" value="DNA/RNA polymerases"/>
    <property type="match status" value="1"/>
</dbReference>
<proteinExistence type="predicted"/>
<dbReference type="CDD" id="cd09272">
    <property type="entry name" value="RNase_HI_RT_Ty1"/>
    <property type="match status" value="1"/>
</dbReference>
<dbReference type="EMBL" id="HBUF01591249">
    <property type="protein sequence ID" value="CAG6773451.1"/>
    <property type="molecule type" value="Transcribed_RNA"/>
</dbReference>
<evidence type="ECO:0000313" key="2">
    <source>
        <dbReference type="EMBL" id="CAG6773451.1"/>
    </source>
</evidence>
<dbReference type="EMBL" id="HBUF01430973">
    <property type="protein sequence ID" value="CAG6741929.1"/>
    <property type="molecule type" value="Transcribed_RNA"/>
</dbReference>
<protein>
    <submittedName>
        <fullName evidence="2">Copia protein</fullName>
    </submittedName>
</protein>
<dbReference type="PANTHER" id="PTHR11439:SF483">
    <property type="entry name" value="PEPTIDE SYNTHASE GLIP-LIKE, PUTATIVE (AFU_ORTHOLOGUE AFUA_3G12920)-RELATED"/>
    <property type="match status" value="1"/>
</dbReference>
<reference evidence="2" key="1">
    <citation type="submission" date="2021-05" db="EMBL/GenBank/DDBJ databases">
        <authorList>
            <person name="Alioto T."/>
            <person name="Alioto T."/>
            <person name="Gomez Garrido J."/>
        </authorList>
    </citation>
    <scope>NUCLEOTIDE SEQUENCE</scope>
</reference>
<dbReference type="PANTHER" id="PTHR11439">
    <property type="entry name" value="GAG-POL-RELATED RETROTRANSPOSON"/>
    <property type="match status" value="1"/>
</dbReference>
<dbReference type="EMBL" id="HBUF01430972">
    <property type="protein sequence ID" value="CAG6741927.1"/>
    <property type="molecule type" value="Transcribed_RNA"/>
</dbReference>
<dbReference type="InterPro" id="IPR043502">
    <property type="entry name" value="DNA/RNA_pol_sf"/>
</dbReference>
<dbReference type="EMBL" id="HBUF01591250">
    <property type="protein sequence ID" value="CAG6773453.1"/>
    <property type="molecule type" value="Transcribed_RNA"/>
</dbReference>
<sequence>MNDYSSHLALQVNTYVDYSLPQTLDDVEMSPERDNWIKAMEEEMSALHENRTWNLTENPGNKNVIKCKWVFQKKFNSEGNIEKFKARLVAKGFQQRRGIDYDEIFAPVAKLSTIRTVLAIANHKDLFLHQMDVKTAFLNGVLEEEIYMYQPEGYNSVNSGMVCKLNKSLYGLKQSPRCWNKRFNDFMVTSGFERSKNDYCLYSRFEEGLTFYVILYVDDLILCCNDLNKIQNMKNRLCKEFKMTDFGKLKFFLGIEIERDEEKGTLSMSQKQYILKLLDRFQMTDCKGVNTPMEKGLQLEKNISSVVINKPYRELIGCLMYLMLATRPDICYTINFFSKFQNNFTEEHWIHLKRVLRYLKETVDEKLVYQKTKDSNPEIMCFADADWANDVDDRRSISGFVCKIYGSCVSWSTKKQPTVSLSSTEAEFISLCSTVCEALWLKKLVSEIEQITPTVVIFEDNQACISIAKNPREHGRMKHIDTKYLFIRECIENYNLDIKYICSQKQQADLFTKSLSGPLFVYFKNLLGILSTG</sequence>
<dbReference type="EMBL" id="HBUF01591252">
    <property type="protein sequence ID" value="CAG6773457.1"/>
    <property type="molecule type" value="Transcribed_RNA"/>
</dbReference>
<dbReference type="EMBL" id="HBUF01591251">
    <property type="protein sequence ID" value="CAG6773455.1"/>
    <property type="molecule type" value="Transcribed_RNA"/>
</dbReference>
<organism evidence="2">
    <name type="scientific">Cacopsylla melanoneura</name>
    <dbReference type="NCBI Taxonomy" id="428564"/>
    <lineage>
        <taxon>Eukaryota</taxon>
        <taxon>Metazoa</taxon>
        <taxon>Ecdysozoa</taxon>
        <taxon>Arthropoda</taxon>
        <taxon>Hexapoda</taxon>
        <taxon>Insecta</taxon>
        <taxon>Pterygota</taxon>
        <taxon>Neoptera</taxon>
        <taxon>Paraneoptera</taxon>
        <taxon>Hemiptera</taxon>
        <taxon>Sternorrhyncha</taxon>
        <taxon>Psylloidea</taxon>
        <taxon>Psyllidae</taxon>
        <taxon>Psyllinae</taxon>
        <taxon>Cacopsylla</taxon>
    </lineage>
</organism>
<feature type="domain" description="Reverse transcriptase Ty1/copia-type" evidence="1">
    <location>
        <begin position="50"/>
        <end position="295"/>
    </location>
</feature>
<dbReference type="AlphaFoldDB" id="A0A8D9B1F5"/>
<accession>A0A8D9B1F5</accession>
<dbReference type="GO" id="GO:0071897">
    <property type="term" value="P:DNA biosynthetic process"/>
    <property type="evidence" value="ECO:0007669"/>
    <property type="project" value="UniProtKB-ARBA"/>
</dbReference>
<dbReference type="Pfam" id="PF07727">
    <property type="entry name" value="RVT_2"/>
    <property type="match status" value="1"/>
</dbReference>
<name>A0A8D9B1F5_9HEMI</name>